<evidence type="ECO:0000313" key="6">
    <source>
        <dbReference type="EMBL" id="RLK51176.1"/>
    </source>
</evidence>
<dbReference type="PIRSF" id="PIRSF002721">
    <property type="entry name" value="Surface_antigen_Rickettsia"/>
    <property type="match status" value="1"/>
</dbReference>
<protein>
    <submittedName>
        <fullName evidence="6">Surface antigen</fullName>
    </submittedName>
</protein>
<dbReference type="InterPro" id="IPR032635">
    <property type="entry name" value="Anti_2"/>
</dbReference>
<dbReference type="EMBL" id="RCDA01000001">
    <property type="protein sequence ID" value="RLK51176.1"/>
    <property type="molecule type" value="Genomic_DNA"/>
</dbReference>
<evidence type="ECO:0000256" key="1">
    <source>
        <dbReference type="ARBA" id="ARBA00004370"/>
    </source>
</evidence>
<accession>A0A498C9V9</accession>
<feature type="region of interest" description="Disordered" evidence="3">
    <location>
        <begin position="81"/>
        <end position="121"/>
    </location>
</feature>
<gene>
    <name evidence="6" type="ORF">DFR31_1097</name>
</gene>
<dbReference type="Proteomes" id="UP000275461">
    <property type="component" value="Unassembled WGS sequence"/>
</dbReference>
<dbReference type="AlphaFoldDB" id="A0A498C9V9"/>
<evidence type="ECO:0000313" key="7">
    <source>
        <dbReference type="Proteomes" id="UP000275461"/>
    </source>
</evidence>
<dbReference type="OrthoDB" id="6170015at2"/>
<organism evidence="6 7">
    <name type="scientific">Alkalispirillum mobile</name>
    <dbReference type="NCBI Taxonomy" id="85925"/>
    <lineage>
        <taxon>Bacteria</taxon>
        <taxon>Pseudomonadati</taxon>
        <taxon>Pseudomonadota</taxon>
        <taxon>Gammaproteobacteria</taxon>
        <taxon>Chromatiales</taxon>
        <taxon>Ectothiorhodospiraceae</taxon>
        <taxon>Alkalispirillum</taxon>
    </lineage>
</organism>
<reference evidence="6 7" key="1">
    <citation type="submission" date="2018-10" db="EMBL/GenBank/DDBJ databases">
        <title>Genomic Encyclopedia of Type Strains, Phase IV (KMG-IV): sequencing the most valuable type-strain genomes for metagenomic binning, comparative biology and taxonomic classification.</title>
        <authorList>
            <person name="Goeker M."/>
        </authorList>
    </citation>
    <scope>NUCLEOTIDE SEQUENCE [LARGE SCALE GENOMIC DNA]</scope>
    <source>
        <strain evidence="6 7">DSM 12769</strain>
    </source>
</reference>
<proteinExistence type="predicted"/>
<evidence type="ECO:0000256" key="2">
    <source>
        <dbReference type="ARBA" id="ARBA00023136"/>
    </source>
</evidence>
<evidence type="ECO:0000259" key="5">
    <source>
        <dbReference type="Pfam" id="PF16998"/>
    </source>
</evidence>
<feature type="signal peptide" evidence="4">
    <location>
        <begin position="1"/>
        <end position="22"/>
    </location>
</feature>
<dbReference type="GO" id="GO:0016020">
    <property type="term" value="C:membrane"/>
    <property type="evidence" value="ECO:0007669"/>
    <property type="project" value="UniProtKB-SubCell"/>
</dbReference>
<evidence type="ECO:0000256" key="3">
    <source>
        <dbReference type="SAM" id="MobiDB-lite"/>
    </source>
</evidence>
<feature type="chain" id="PRO_5019773689" evidence="4">
    <location>
        <begin position="23"/>
        <end position="154"/>
    </location>
</feature>
<evidence type="ECO:0000256" key="4">
    <source>
        <dbReference type="SAM" id="SignalP"/>
    </source>
</evidence>
<comment type="subcellular location">
    <subcellularLocation>
        <location evidence="1">Membrane</location>
    </subcellularLocation>
</comment>
<keyword evidence="2" id="KW-0472">Membrane</keyword>
<name>A0A498C9V9_9GAMM</name>
<feature type="domain" description="Surface antigen" evidence="5">
    <location>
        <begin position="55"/>
        <end position="154"/>
    </location>
</feature>
<sequence>MQKRTTMLAALLAAALVLGGCAQQGGPTQEQTGAVVGGALGGILGSQVGGGTGQTAAIIGGTLAGSAIGASIGETMDEVDRQRMGQTLETQPDHQSSEWQNPNTGHEYQVTPTETRDAGGQPCRTFETEAVIDGQRETVTGEACRTADGQWEMQ</sequence>
<dbReference type="PANTHER" id="PTHR35603:SF2">
    <property type="entry name" value="OUTER MEMBRANE LIPOPROTEIN"/>
    <property type="match status" value="1"/>
</dbReference>
<keyword evidence="7" id="KW-1185">Reference proteome</keyword>
<dbReference type="InterPro" id="IPR051407">
    <property type="entry name" value="Bact_OM_lipoprot/Surf_antigen"/>
</dbReference>
<dbReference type="InterPro" id="IPR016364">
    <property type="entry name" value="Surface_antigen_Rickettsia"/>
</dbReference>
<dbReference type="RefSeq" id="WP_121441601.1">
    <property type="nucleotide sequence ID" value="NZ_RCDA01000001.1"/>
</dbReference>
<dbReference type="PROSITE" id="PS51257">
    <property type="entry name" value="PROKAR_LIPOPROTEIN"/>
    <property type="match status" value="1"/>
</dbReference>
<keyword evidence="4" id="KW-0732">Signal</keyword>
<dbReference type="PANTHER" id="PTHR35603">
    <property type="match status" value="1"/>
</dbReference>
<feature type="compositionally biased region" description="Polar residues" evidence="3">
    <location>
        <begin position="97"/>
        <end position="113"/>
    </location>
</feature>
<dbReference type="Pfam" id="PF16998">
    <property type="entry name" value="17kDa_Anti_2"/>
    <property type="match status" value="1"/>
</dbReference>
<comment type="caution">
    <text evidence="6">The sequence shown here is derived from an EMBL/GenBank/DDBJ whole genome shotgun (WGS) entry which is preliminary data.</text>
</comment>